<organism evidence="1 2">
    <name type="scientific">Pseudonocardia charpentierae</name>
    <dbReference type="NCBI Taxonomy" id="3075545"/>
    <lineage>
        <taxon>Bacteria</taxon>
        <taxon>Bacillati</taxon>
        <taxon>Actinomycetota</taxon>
        <taxon>Actinomycetes</taxon>
        <taxon>Pseudonocardiales</taxon>
        <taxon>Pseudonocardiaceae</taxon>
        <taxon>Pseudonocardia</taxon>
    </lineage>
</organism>
<accession>A0ABU2NJR8</accession>
<evidence type="ECO:0000313" key="2">
    <source>
        <dbReference type="Proteomes" id="UP001183202"/>
    </source>
</evidence>
<reference evidence="2" key="1">
    <citation type="submission" date="2023-07" db="EMBL/GenBank/DDBJ databases">
        <title>30 novel species of actinomycetes from the DSMZ collection.</title>
        <authorList>
            <person name="Nouioui I."/>
        </authorList>
    </citation>
    <scope>NUCLEOTIDE SEQUENCE [LARGE SCALE GENOMIC DNA]</scope>
    <source>
        <strain evidence="2">DSM 45834</strain>
    </source>
</reference>
<proteinExistence type="predicted"/>
<name>A0ABU2NJR8_9PSEU</name>
<protein>
    <submittedName>
        <fullName evidence="1">Uncharacterized protein</fullName>
    </submittedName>
</protein>
<sequence>MLVHRRFLLRVPAVRDATSSRAPYGDDQADDGHNGNPNKLGVTGVGLCGCLSVRKQAQLPEELHLVEVEAMLADQAVFDNDHVAFPDSDLLARRRDALTAGSHQGSSIDPNEVAFVDRHIA</sequence>
<dbReference type="Proteomes" id="UP001183202">
    <property type="component" value="Unassembled WGS sequence"/>
</dbReference>
<evidence type="ECO:0000313" key="1">
    <source>
        <dbReference type="EMBL" id="MDT0353832.1"/>
    </source>
</evidence>
<dbReference type="EMBL" id="JAVREJ010000047">
    <property type="protein sequence ID" value="MDT0353832.1"/>
    <property type="molecule type" value="Genomic_DNA"/>
</dbReference>
<keyword evidence="2" id="KW-1185">Reference proteome</keyword>
<comment type="caution">
    <text evidence="1">The sequence shown here is derived from an EMBL/GenBank/DDBJ whole genome shotgun (WGS) entry which is preliminary data.</text>
</comment>
<gene>
    <name evidence="1" type="ORF">RM445_30535</name>
</gene>